<dbReference type="AlphaFoldDB" id="A0AAV6NH21"/>
<comment type="caution">
    <text evidence="1">The sequence shown here is derived from an EMBL/GenBank/DDBJ whole genome shotgun (WGS) entry which is preliminary data.</text>
</comment>
<organism evidence="1 2">
    <name type="scientific">Cucurbita argyrosperma subsp. sororia</name>
    <dbReference type="NCBI Taxonomy" id="37648"/>
    <lineage>
        <taxon>Eukaryota</taxon>
        <taxon>Viridiplantae</taxon>
        <taxon>Streptophyta</taxon>
        <taxon>Embryophyta</taxon>
        <taxon>Tracheophyta</taxon>
        <taxon>Spermatophyta</taxon>
        <taxon>Magnoliopsida</taxon>
        <taxon>eudicotyledons</taxon>
        <taxon>Gunneridae</taxon>
        <taxon>Pentapetalae</taxon>
        <taxon>rosids</taxon>
        <taxon>fabids</taxon>
        <taxon>Cucurbitales</taxon>
        <taxon>Cucurbitaceae</taxon>
        <taxon>Cucurbiteae</taxon>
        <taxon>Cucurbita</taxon>
    </lineage>
</organism>
<keyword evidence="2" id="KW-1185">Reference proteome</keyword>
<evidence type="ECO:0000313" key="1">
    <source>
        <dbReference type="EMBL" id="KAG6597168.1"/>
    </source>
</evidence>
<accession>A0AAV6NH21</accession>
<dbReference type="Proteomes" id="UP000685013">
    <property type="component" value="Chromosome 6"/>
</dbReference>
<dbReference type="EMBL" id="JAGKQH010000006">
    <property type="protein sequence ID" value="KAG6597168.1"/>
    <property type="molecule type" value="Genomic_DNA"/>
</dbReference>
<feature type="non-terminal residue" evidence="1">
    <location>
        <position position="1"/>
    </location>
</feature>
<name>A0AAV6NH21_9ROSI</name>
<gene>
    <name evidence="1" type="ORF">SDJN03_10348</name>
</gene>
<proteinExistence type="predicted"/>
<sequence length="132" mass="14865">MTVLYNSSFMTSDELSELVLGFQVPQFVTGQHSLHYTDLYNGHTLAHSNPTSRIESRIILHSNFPSYFCLQRSPPIQLLLPVFEIAAIALYRGILGAKGCWLDNPIYETDFASILEISSSPTEKHFDLQSLT</sequence>
<reference evidence="1 2" key="1">
    <citation type="journal article" date="2021" name="Hortic Res">
        <title>The domestication of Cucurbita argyrosperma as revealed by the genome of its wild relative.</title>
        <authorList>
            <person name="Barrera-Redondo J."/>
            <person name="Sanchez-de la Vega G."/>
            <person name="Aguirre-Liguori J.A."/>
            <person name="Castellanos-Morales G."/>
            <person name="Gutierrez-Guerrero Y.T."/>
            <person name="Aguirre-Dugua X."/>
            <person name="Aguirre-Planter E."/>
            <person name="Tenaillon M.I."/>
            <person name="Lira-Saade R."/>
            <person name="Eguiarte L.E."/>
        </authorList>
    </citation>
    <scope>NUCLEOTIDE SEQUENCE [LARGE SCALE GENOMIC DNA]</scope>
    <source>
        <strain evidence="1">JBR-2021</strain>
    </source>
</reference>
<evidence type="ECO:0000313" key="2">
    <source>
        <dbReference type="Proteomes" id="UP000685013"/>
    </source>
</evidence>
<protein>
    <submittedName>
        <fullName evidence="1">Uncharacterized protein</fullName>
    </submittedName>
</protein>